<dbReference type="OrthoDB" id="9997163at2759"/>
<dbReference type="InterPro" id="IPR004122">
    <property type="entry name" value="BAF_prot"/>
</dbReference>
<dbReference type="Proteomes" id="UP000694845">
    <property type="component" value="Unplaced"/>
</dbReference>
<evidence type="ECO:0000313" key="8">
    <source>
        <dbReference type="RefSeq" id="XP_022095747.1"/>
    </source>
</evidence>
<dbReference type="GO" id="GO:0051276">
    <property type="term" value="P:chromosome organization"/>
    <property type="evidence" value="ECO:0007669"/>
    <property type="project" value="TreeGrafter"/>
</dbReference>
<keyword evidence="2" id="KW-0238">DNA-binding</keyword>
<dbReference type="InterPro" id="IPR036617">
    <property type="entry name" value="BAF_sf"/>
</dbReference>
<evidence type="ECO:0000256" key="5">
    <source>
        <dbReference type="ARBA" id="ARBA00064955"/>
    </source>
</evidence>
<dbReference type="SUPFAM" id="SSF47798">
    <property type="entry name" value="Barrier-to-autointegration factor, BAF"/>
    <property type="match status" value="1"/>
</dbReference>
<comment type="subcellular location">
    <subcellularLocation>
        <location evidence="1">Nucleus</location>
    </subcellularLocation>
</comment>
<dbReference type="KEGG" id="aplc:110981978"/>
<evidence type="ECO:0000256" key="2">
    <source>
        <dbReference type="ARBA" id="ARBA00023125"/>
    </source>
</evidence>
<evidence type="ECO:0000313" key="7">
    <source>
        <dbReference type="Proteomes" id="UP000694845"/>
    </source>
</evidence>
<evidence type="ECO:0000256" key="1">
    <source>
        <dbReference type="ARBA" id="ARBA00004123"/>
    </source>
</evidence>
<protein>
    <recommendedName>
        <fullName evidence="6">Barrier-to-autointegration factor 1</fullName>
    </recommendedName>
</protein>
<evidence type="ECO:0000256" key="3">
    <source>
        <dbReference type="ARBA" id="ARBA00023242"/>
    </source>
</evidence>
<name>A0A8B7YSS1_ACAPL</name>
<accession>A0A8B7YSS1</accession>
<organism evidence="7 8">
    <name type="scientific">Acanthaster planci</name>
    <name type="common">Crown-of-thorns starfish</name>
    <dbReference type="NCBI Taxonomy" id="133434"/>
    <lineage>
        <taxon>Eukaryota</taxon>
        <taxon>Metazoa</taxon>
        <taxon>Echinodermata</taxon>
        <taxon>Eleutherozoa</taxon>
        <taxon>Asterozoa</taxon>
        <taxon>Asteroidea</taxon>
        <taxon>Valvatacea</taxon>
        <taxon>Valvatida</taxon>
        <taxon>Acanthasteridae</taxon>
        <taxon>Acanthaster</taxon>
    </lineage>
</organism>
<dbReference type="GO" id="GO:0000793">
    <property type="term" value="C:condensed chromosome"/>
    <property type="evidence" value="ECO:0007669"/>
    <property type="project" value="TreeGrafter"/>
</dbReference>
<dbReference type="SMART" id="SM01023">
    <property type="entry name" value="BAF"/>
    <property type="match status" value="1"/>
</dbReference>
<dbReference type="OMA" id="KHRDFMA"/>
<dbReference type="InterPro" id="IPR051387">
    <property type="entry name" value="BAF"/>
</dbReference>
<comment type="similarity">
    <text evidence="4">Belongs to the BAF family.</text>
</comment>
<dbReference type="GO" id="GO:0005634">
    <property type="term" value="C:nucleus"/>
    <property type="evidence" value="ECO:0007669"/>
    <property type="project" value="UniProtKB-SubCell"/>
</dbReference>
<comment type="subunit">
    <text evidence="5">Interacts with emr-1 and lem-2. Interacts with lem-4l, leading to decreased phosphorylation by VRK1 and promoting dephosphorylation by protein phosphatase 2A (PP2A).</text>
</comment>
<keyword evidence="3" id="KW-0539">Nucleus</keyword>
<dbReference type="PANTHER" id="PTHR47507:SF6">
    <property type="entry name" value="BARRIER-TO-AUTOINTEGRATION FACTOR"/>
    <property type="match status" value="1"/>
</dbReference>
<keyword evidence="7" id="KW-1185">Reference proteome</keyword>
<dbReference type="PANTHER" id="PTHR47507">
    <property type="entry name" value="BARRIER TO AUTOINTEGRATION FACTOR 2"/>
    <property type="match status" value="1"/>
</dbReference>
<evidence type="ECO:0000256" key="4">
    <source>
        <dbReference type="ARBA" id="ARBA00038496"/>
    </source>
</evidence>
<gene>
    <name evidence="8" type="primary">LOC110981978</name>
</gene>
<dbReference type="RefSeq" id="XP_022095747.1">
    <property type="nucleotide sequence ID" value="XM_022240055.1"/>
</dbReference>
<proteinExistence type="inferred from homology"/>
<evidence type="ECO:0000256" key="6">
    <source>
        <dbReference type="ARBA" id="ARBA00069025"/>
    </source>
</evidence>
<sequence length="123" mass="13939">MKLSARAETETNQHRLHSKRCELTLPSASMADRAQTTTKKHKQFVSEPMGDKLVTELGGIGPKYGERLREAGFEKAYNVLGQFLVLNKDEELFVDWLMTTTSATKKCATDCYNCLKDWSDAYI</sequence>
<dbReference type="GO" id="GO:0003677">
    <property type="term" value="F:DNA binding"/>
    <property type="evidence" value="ECO:0007669"/>
    <property type="project" value="UniProtKB-KW"/>
</dbReference>
<dbReference type="Gene3D" id="1.10.150.40">
    <property type="entry name" value="Barrier-to-autointegration factor, BAF"/>
    <property type="match status" value="1"/>
</dbReference>
<dbReference type="Pfam" id="PF02961">
    <property type="entry name" value="SAM_BAF"/>
    <property type="match status" value="1"/>
</dbReference>
<dbReference type="GeneID" id="110981978"/>
<dbReference type="FunFam" id="1.10.150.40:FF:000005">
    <property type="entry name" value="Barrier-to-autointegration factor 1"/>
    <property type="match status" value="1"/>
</dbReference>
<reference evidence="8" key="1">
    <citation type="submission" date="2025-08" db="UniProtKB">
        <authorList>
            <consortium name="RefSeq"/>
        </authorList>
    </citation>
    <scope>IDENTIFICATION</scope>
</reference>
<dbReference type="AlphaFoldDB" id="A0A8B7YSS1"/>